<reference evidence="2" key="1">
    <citation type="journal article" date="2019" name="Int. J. Syst. Evol. Microbiol.">
        <title>The Global Catalogue of Microorganisms (GCM) 10K type strain sequencing project: providing services to taxonomists for standard genome sequencing and annotation.</title>
        <authorList>
            <consortium name="The Broad Institute Genomics Platform"/>
            <consortium name="The Broad Institute Genome Sequencing Center for Infectious Disease"/>
            <person name="Wu L."/>
            <person name="Ma J."/>
        </authorList>
    </citation>
    <scope>NUCLEOTIDE SEQUENCE [LARGE SCALE GENOMIC DNA]</scope>
    <source>
        <strain evidence="2">CCM 8391</strain>
    </source>
</reference>
<evidence type="ECO:0000313" key="2">
    <source>
        <dbReference type="Proteomes" id="UP001596302"/>
    </source>
</evidence>
<dbReference type="EMBL" id="JBHSQW010000004">
    <property type="protein sequence ID" value="MFC5992973.1"/>
    <property type="molecule type" value="Genomic_DNA"/>
</dbReference>
<organism evidence="1 2">
    <name type="scientific">Pseudonocardia hispaniensis</name>
    <dbReference type="NCBI Taxonomy" id="904933"/>
    <lineage>
        <taxon>Bacteria</taxon>
        <taxon>Bacillati</taxon>
        <taxon>Actinomycetota</taxon>
        <taxon>Actinomycetes</taxon>
        <taxon>Pseudonocardiales</taxon>
        <taxon>Pseudonocardiaceae</taxon>
        <taxon>Pseudonocardia</taxon>
    </lineage>
</organism>
<proteinExistence type="predicted"/>
<dbReference type="Proteomes" id="UP001596302">
    <property type="component" value="Unassembled WGS sequence"/>
</dbReference>
<dbReference type="RefSeq" id="WP_379582075.1">
    <property type="nucleotide sequence ID" value="NZ_JBHSQW010000004.1"/>
</dbReference>
<protein>
    <submittedName>
        <fullName evidence="1">Uncharacterized protein</fullName>
    </submittedName>
</protein>
<sequence>MINEKSKITKFQLVVNLEAVEGQPSEELARILRYWAGNLKHYSFDEAHTESVMDSAYGEVGHWSLS</sequence>
<comment type="caution">
    <text evidence="1">The sequence shown here is derived from an EMBL/GenBank/DDBJ whole genome shotgun (WGS) entry which is preliminary data.</text>
</comment>
<keyword evidence="2" id="KW-1185">Reference proteome</keyword>
<gene>
    <name evidence="1" type="ORF">ACFQE5_01960</name>
</gene>
<accession>A0ABW1IWV9</accession>
<evidence type="ECO:0000313" key="1">
    <source>
        <dbReference type="EMBL" id="MFC5992973.1"/>
    </source>
</evidence>
<name>A0ABW1IWV9_9PSEU</name>